<dbReference type="OrthoDB" id="2143914at2759"/>
<evidence type="ECO:0000259" key="7">
    <source>
        <dbReference type="PROSITE" id="PS51294"/>
    </source>
</evidence>
<dbReference type="GO" id="GO:0019185">
    <property type="term" value="C:snRNA-activating protein complex"/>
    <property type="evidence" value="ECO:0007669"/>
    <property type="project" value="TreeGrafter"/>
</dbReference>
<feature type="domain" description="HTH myb-type" evidence="7">
    <location>
        <begin position="1"/>
        <end position="54"/>
    </location>
</feature>
<dbReference type="AlphaFoldDB" id="W4FQP9"/>
<keyword evidence="3" id="KW-0238">DNA-binding</keyword>
<gene>
    <name evidence="8" type="ORF">H257_14908</name>
</gene>
<feature type="domain" description="Myb-like" evidence="6">
    <location>
        <begin position="52"/>
        <end position="103"/>
    </location>
</feature>
<dbReference type="CDD" id="cd00167">
    <property type="entry name" value="SANT"/>
    <property type="match status" value="3"/>
</dbReference>
<evidence type="ECO:0000256" key="1">
    <source>
        <dbReference type="ARBA" id="ARBA00022737"/>
    </source>
</evidence>
<protein>
    <submittedName>
        <fullName evidence="8">Uncharacterized protein</fullName>
    </submittedName>
</protein>
<dbReference type="PROSITE" id="PS50090">
    <property type="entry name" value="MYB_LIKE"/>
    <property type="match status" value="3"/>
</dbReference>
<dbReference type="STRING" id="112090.W4FQP9"/>
<organism evidence="8">
    <name type="scientific">Aphanomyces astaci</name>
    <name type="common">Crayfish plague agent</name>
    <dbReference type="NCBI Taxonomy" id="112090"/>
    <lineage>
        <taxon>Eukaryota</taxon>
        <taxon>Sar</taxon>
        <taxon>Stramenopiles</taxon>
        <taxon>Oomycota</taxon>
        <taxon>Saprolegniomycetes</taxon>
        <taxon>Saprolegniales</taxon>
        <taxon>Verrucalvaceae</taxon>
        <taxon>Aphanomyces</taxon>
    </lineage>
</organism>
<evidence type="ECO:0000256" key="5">
    <source>
        <dbReference type="ARBA" id="ARBA00023242"/>
    </source>
</evidence>
<keyword evidence="5" id="KW-0539">Nucleus</keyword>
<dbReference type="Pfam" id="PF00249">
    <property type="entry name" value="Myb_DNA-binding"/>
    <property type="match status" value="1"/>
</dbReference>
<keyword evidence="1" id="KW-0677">Repeat</keyword>
<evidence type="ECO:0000256" key="2">
    <source>
        <dbReference type="ARBA" id="ARBA00023015"/>
    </source>
</evidence>
<dbReference type="PROSITE" id="PS51294">
    <property type="entry name" value="HTH_MYB"/>
    <property type="match status" value="3"/>
</dbReference>
<dbReference type="GO" id="GO:0042795">
    <property type="term" value="P:snRNA transcription by RNA polymerase II"/>
    <property type="evidence" value="ECO:0007669"/>
    <property type="project" value="TreeGrafter"/>
</dbReference>
<sequence>MTARKWTQDEDEKLRAAVLKVGARRWRVVASQYFPHRTQQDCCNRWHELQACTSMHKRPWLAFEDDILVKTVARYGPKRWGLIASYISGRNGKQCRERWHNHLNPSIKKGPWEPHEDEKLVELQAKYGNRWALITKALPGRTDNAVKNHWHANLKPSDASEPSNPAVQKSRVVPVHATISLPPLRLKVEPLRAKPSRPVVVAAVAETDDEFAWVSDEWASMDVSAWDDMVIQASDVL</sequence>
<dbReference type="GO" id="GO:0042796">
    <property type="term" value="P:snRNA transcription by RNA polymerase III"/>
    <property type="evidence" value="ECO:0007669"/>
    <property type="project" value="TreeGrafter"/>
</dbReference>
<name>W4FQP9_APHAT</name>
<dbReference type="EMBL" id="KI913177">
    <property type="protein sequence ID" value="ETV69276.1"/>
    <property type="molecule type" value="Genomic_DNA"/>
</dbReference>
<dbReference type="GO" id="GO:0000978">
    <property type="term" value="F:RNA polymerase II cis-regulatory region sequence-specific DNA binding"/>
    <property type="evidence" value="ECO:0007669"/>
    <property type="project" value="TreeGrafter"/>
</dbReference>
<dbReference type="SMART" id="SM00717">
    <property type="entry name" value="SANT"/>
    <property type="match status" value="3"/>
</dbReference>
<dbReference type="InterPro" id="IPR009057">
    <property type="entry name" value="Homeodomain-like_sf"/>
</dbReference>
<dbReference type="InterPro" id="IPR051575">
    <property type="entry name" value="Myb-like_DNA-bd"/>
</dbReference>
<feature type="domain" description="Myb-like" evidence="6">
    <location>
        <begin position="1"/>
        <end position="50"/>
    </location>
</feature>
<evidence type="ECO:0000259" key="6">
    <source>
        <dbReference type="PROSITE" id="PS50090"/>
    </source>
</evidence>
<keyword evidence="4" id="KW-0804">Transcription</keyword>
<feature type="domain" description="Myb-like" evidence="6">
    <location>
        <begin position="104"/>
        <end position="154"/>
    </location>
</feature>
<keyword evidence="2" id="KW-0805">Transcription regulation</keyword>
<dbReference type="InterPro" id="IPR001005">
    <property type="entry name" value="SANT/Myb"/>
</dbReference>
<dbReference type="Gene3D" id="1.10.10.60">
    <property type="entry name" value="Homeodomain-like"/>
    <property type="match status" value="3"/>
</dbReference>
<dbReference type="FunFam" id="1.10.10.60:FF:000010">
    <property type="entry name" value="Transcriptional activator Myb isoform A"/>
    <property type="match status" value="1"/>
</dbReference>
<dbReference type="PANTHER" id="PTHR46621:SF1">
    <property type="entry name" value="SNRNA-ACTIVATING PROTEIN COMPLEX SUBUNIT 4"/>
    <property type="match status" value="1"/>
</dbReference>
<dbReference type="RefSeq" id="XP_009841133.1">
    <property type="nucleotide sequence ID" value="XM_009842831.1"/>
</dbReference>
<dbReference type="GO" id="GO:0001006">
    <property type="term" value="F:RNA polymerase III type 3 promoter sequence-specific DNA binding"/>
    <property type="evidence" value="ECO:0007669"/>
    <property type="project" value="TreeGrafter"/>
</dbReference>
<dbReference type="SUPFAM" id="SSF46689">
    <property type="entry name" value="Homeodomain-like"/>
    <property type="match status" value="2"/>
</dbReference>
<dbReference type="InterPro" id="IPR017930">
    <property type="entry name" value="Myb_dom"/>
</dbReference>
<accession>W4FQP9</accession>
<evidence type="ECO:0000256" key="4">
    <source>
        <dbReference type="ARBA" id="ARBA00023163"/>
    </source>
</evidence>
<feature type="domain" description="HTH myb-type" evidence="7">
    <location>
        <begin position="57"/>
        <end position="103"/>
    </location>
</feature>
<reference evidence="8" key="1">
    <citation type="submission" date="2013-12" db="EMBL/GenBank/DDBJ databases">
        <title>The Genome Sequence of Aphanomyces astaci APO3.</title>
        <authorList>
            <consortium name="The Broad Institute Genomics Platform"/>
            <person name="Russ C."/>
            <person name="Tyler B."/>
            <person name="van West P."/>
            <person name="Dieguez-Uribeondo J."/>
            <person name="Young S.K."/>
            <person name="Zeng Q."/>
            <person name="Gargeya S."/>
            <person name="Fitzgerald M."/>
            <person name="Abouelleil A."/>
            <person name="Alvarado L."/>
            <person name="Chapman S.B."/>
            <person name="Gainer-Dewar J."/>
            <person name="Goldberg J."/>
            <person name="Griggs A."/>
            <person name="Gujja S."/>
            <person name="Hansen M."/>
            <person name="Howarth C."/>
            <person name="Imamovic A."/>
            <person name="Ireland A."/>
            <person name="Larimer J."/>
            <person name="McCowan C."/>
            <person name="Murphy C."/>
            <person name="Pearson M."/>
            <person name="Poon T.W."/>
            <person name="Priest M."/>
            <person name="Roberts A."/>
            <person name="Saif S."/>
            <person name="Shea T."/>
            <person name="Sykes S."/>
            <person name="Wortman J."/>
            <person name="Nusbaum C."/>
            <person name="Birren B."/>
        </authorList>
    </citation>
    <scope>NUCLEOTIDE SEQUENCE [LARGE SCALE GENOMIC DNA]</scope>
    <source>
        <strain evidence="8">APO3</strain>
    </source>
</reference>
<evidence type="ECO:0000256" key="3">
    <source>
        <dbReference type="ARBA" id="ARBA00023125"/>
    </source>
</evidence>
<dbReference type="PANTHER" id="PTHR46621">
    <property type="entry name" value="SNRNA-ACTIVATING PROTEIN COMPLEX SUBUNIT 4"/>
    <property type="match status" value="1"/>
</dbReference>
<dbReference type="VEuPathDB" id="FungiDB:H257_14908"/>
<dbReference type="GeneID" id="20816904"/>
<evidence type="ECO:0000313" key="8">
    <source>
        <dbReference type="EMBL" id="ETV69276.1"/>
    </source>
</evidence>
<dbReference type="Pfam" id="PF13921">
    <property type="entry name" value="Myb_DNA-bind_6"/>
    <property type="match status" value="1"/>
</dbReference>
<feature type="domain" description="HTH myb-type" evidence="7">
    <location>
        <begin position="104"/>
        <end position="158"/>
    </location>
</feature>
<proteinExistence type="predicted"/>